<sequence length="331" mass="35761">MLRPEAKLNQNIFDVKTVAQVPTRDGFGKGLVEAGEKDSRVVVLCADLAESTRAHWFKEKFPNRYIEIGVAEQNLATIASGLANYGKIPFITSYAVFSPGRNNEQIRTTISLNNVPVKIAGAHAGISVGPDGATHQALEDMALMRVQPNMTVIYPCDAEEARKATFTAAFTDGPVYLRFAREKTPVMTSAQTPFVIGKALTMWESKNPQAALIACGPLVYNALVAARELEIQGIGTMVINNHTIKPLDREAILAAATKTGAIVTVEEHQIAGGLGSAIAELLVKEYPVPMEFIGVKDRFGQSGEPAELLKEYGMDVPAIIAAVKKAITRKR</sequence>
<evidence type="ECO:0000256" key="2">
    <source>
        <dbReference type="ARBA" id="ARBA00007131"/>
    </source>
</evidence>
<keyword evidence="4" id="KW-0786">Thiamine pyrophosphate</keyword>
<dbReference type="PANTHER" id="PTHR43825:SF1">
    <property type="entry name" value="TRANSKETOLASE-LIKE PYRIMIDINE-BINDING DOMAIN-CONTAINING PROTEIN"/>
    <property type="match status" value="1"/>
</dbReference>
<dbReference type="InterPro" id="IPR005475">
    <property type="entry name" value="Transketolase-like_Pyr-bd"/>
</dbReference>
<dbReference type="Proteomes" id="UP000178121">
    <property type="component" value="Unassembled WGS sequence"/>
</dbReference>
<comment type="similarity">
    <text evidence="2">Belongs to the transketolase family.</text>
</comment>
<dbReference type="InterPro" id="IPR033248">
    <property type="entry name" value="Transketolase_C"/>
</dbReference>
<dbReference type="CDD" id="cd07033">
    <property type="entry name" value="TPP_PYR_DXS_TK_like"/>
    <property type="match status" value="1"/>
</dbReference>
<dbReference type="PROSITE" id="PS00802">
    <property type="entry name" value="TRANSKETOLASE_2"/>
    <property type="match status" value="1"/>
</dbReference>
<evidence type="ECO:0000256" key="3">
    <source>
        <dbReference type="ARBA" id="ARBA00022679"/>
    </source>
</evidence>
<dbReference type="EMBL" id="MHRI01000036">
    <property type="protein sequence ID" value="OHA20136.1"/>
    <property type="molecule type" value="Genomic_DNA"/>
</dbReference>
<dbReference type="InterPro" id="IPR029061">
    <property type="entry name" value="THDP-binding"/>
</dbReference>
<dbReference type="Pfam" id="PF02779">
    <property type="entry name" value="Transket_pyr"/>
    <property type="match status" value="1"/>
</dbReference>
<proteinExistence type="inferred from homology"/>
<dbReference type="AlphaFoldDB" id="A0A1G2M899"/>
<gene>
    <name evidence="6" type="ORF">A2849_03560</name>
</gene>
<dbReference type="Gene3D" id="3.40.50.970">
    <property type="match status" value="1"/>
</dbReference>
<dbReference type="FunFam" id="3.40.50.970:FF:000129">
    <property type="entry name" value="Transketolase"/>
    <property type="match status" value="1"/>
</dbReference>
<reference evidence="6 7" key="1">
    <citation type="journal article" date="2016" name="Nat. Commun.">
        <title>Thousands of microbial genomes shed light on interconnected biogeochemical processes in an aquifer system.</title>
        <authorList>
            <person name="Anantharaman K."/>
            <person name="Brown C.T."/>
            <person name="Hug L.A."/>
            <person name="Sharon I."/>
            <person name="Castelle C.J."/>
            <person name="Probst A.J."/>
            <person name="Thomas B.C."/>
            <person name="Singh A."/>
            <person name="Wilkins M.J."/>
            <person name="Karaoz U."/>
            <person name="Brodie E.L."/>
            <person name="Williams K.H."/>
            <person name="Hubbard S.S."/>
            <person name="Banfield J.F."/>
        </authorList>
    </citation>
    <scope>NUCLEOTIDE SEQUENCE [LARGE SCALE GENOMIC DNA]</scope>
</reference>
<dbReference type="InterPro" id="IPR020826">
    <property type="entry name" value="Transketolase_BS"/>
</dbReference>
<dbReference type="Pfam" id="PF02780">
    <property type="entry name" value="Transketolase_C"/>
    <property type="match status" value="1"/>
</dbReference>
<evidence type="ECO:0000256" key="1">
    <source>
        <dbReference type="ARBA" id="ARBA00001964"/>
    </source>
</evidence>
<dbReference type="Gene3D" id="3.40.50.920">
    <property type="match status" value="1"/>
</dbReference>
<organism evidence="6 7">
    <name type="scientific">Candidatus Taylorbacteria bacterium RIFCSPHIGHO2_01_FULL_51_15</name>
    <dbReference type="NCBI Taxonomy" id="1802304"/>
    <lineage>
        <taxon>Bacteria</taxon>
        <taxon>Candidatus Tayloriibacteriota</taxon>
    </lineage>
</organism>
<evidence type="ECO:0000259" key="5">
    <source>
        <dbReference type="SMART" id="SM00861"/>
    </source>
</evidence>
<evidence type="ECO:0000256" key="4">
    <source>
        <dbReference type="ARBA" id="ARBA00023052"/>
    </source>
</evidence>
<comment type="caution">
    <text evidence="6">The sequence shown here is derived from an EMBL/GenBank/DDBJ whole genome shotgun (WGS) entry which is preliminary data.</text>
</comment>
<dbReference type="SMART" id="SM00861">
    <property type="entry name" value="Transket_pyr"/>
    <property type="match status" value="1"/>
</dbReference>
<keyword evidence="3" id="KW-0808">Transferase</keyword>
<dbReference type="GO" id="GO:0016740">
    <property type="term" value="F:transferase activity"/>
    <property type="evidence" value="ECO:0007669"/>
    <property type="project" value="UniProtKB-KW"/>
</dbReference>
<evidence type="ECO:0000313" key="7">
    <source>
        <dbReference type="Proteomes" id="UP000178121"/>
    </source>
</evidence>
<dbReference type="SUPFAM" id="SSF52922">
    <property type="entry name" value="TK C-terminal domain-like"/>
    <property type="match status" value="1"/>
</dbReference>
<evidence type="ECO:0000313" key="6">
    <source>
        <dbReference type="EMBL" id="OHA20136.1"/>
    </source>
</evidence>
<feature type="domain" description="Transketolase-like pyrimidine-binding" evidence="5">
    <location>
        <begin position="21"/>
        <end position="186"/>
    </location>
</feature>
<dbReference type="PANTHER" id="PTHR43825">
    <property type="entry name" value="PYRUVATE DEHYDROGENASE E1 COMPONENT"/>
    <property type="match status" value="1"/>
</dbReference>
<dbReference type="InterPro" id="IPR051157">
    <property type="entry name" value="PDH/Transketolase"/>
</dbReference>
<protein>
    <submittedName>
        <fullName evidence="6">Transketolase</fullName>
    </submittedName>
</protein>
<dbReference type="SUPFAM" id="SSF52518">
    <property type="entry name" value="Thiamin diphosphate-binding fold (THDP-binding)"/>
    <property type="match status" value="1"/>
</dbReference>
<accession>A0A1G2M899</accession>
<name>A0A1G2M899_9BACT</name>
<dbReference type="InterPro" id="IPR009014">
    <property type="entry name" value="Transketo_C/PFOR_II"/>
</dbReference>
<comment type="cofactor">
    <cofactor evidence="1">
        <name>thiamine diphosphate</name>
        <dbReference type="ChEBI" id="CHEBI:58937"/>
    </cofactor>
</comment>